<evidence type="ECO:0000259" key="2">
    <source>
        <dbReference type="SMART" id="SM00829"/>
    </source>
</evidence>
<evidence type="ECO:0000313" key="3">
    <source>
        <dbReference type="EMBL" id="UOR11042.1"/>
    </source>
</evidence>
<dbReference type="CDD" id="cd05288">
    <property type="entry name" value="PGDH"/>
    <property type="match status" value="1"/>
</dbReference>
<dbReference type="SMART" id="SM00829">
    <property type="entry name" value="PKS_ER"/>
    <property type="match status" value="1"/>
</dbReference>
<dbReference type="SUPFAM" id="SSF50129">
    <property type="entry name" value="GroES-like"/>
    <property type="match status" value="1"/>
</dbReference>
<dbReference type="Pfam" id="PF16884">
    <property type="entry name" value="ADH_N_2"/>
    <property type="match status" value="1"/>
</dbReference>
<dbReference type="Proteomes" id="UP000830326">
    <property type="component" value="Chromosome"/>
</dbReference>
<sequence length="339" mass="36605">MEGVRSLNREIQLIKRPKTVPTHEHLSIIEAESLQPQEGELLVELLYVSVDPYMRGRMNDAKSYVAPFQLNEAISGGVVAQVIESKAEQFTTGDIVTGSLPWREKAITSADSVRKVDPTLGSITTSLGILGMPGLTAYFGLIDIGKPKEGETLVVSGAAGAVGSTVVQLGKLFGCRVVGIAGSDEKTNYITNELGADAAINYKTENVAKALQSACPSGVDIYFDNVGGEIADSVYPLLNKFARITQCGAIASYNVPNDQGPRIQMHLIKSSATIKGFVVGDYQERFKEGFEHLSAWLKDGKLTYEETIHEGFENIPDAFFGLFKGNNTGKQLVKIADPQ</sequence>
<dbReference type="EMBL" id="CP095075">
    <property type="protein sequence ID" value="UOR11042.1"/>
    <property type="molecule type" value="Genomic_DNA"/>
</dbReference>
<dbReference type="InterPro" id="IPR020843">
    <property type="entry name" value="ER"/>
</dbReference>
<feature type="domain" description="Enoyl reductase (ER)" evidence="2">
    <location>
        <begin position="21"/>
        <end position="333"/>
    </location>
</feature>
<dbReference type="Gene3D" id="3.40.50.720">
    <property type="entry name" value="NAD(P)-binding Rossmann-like Domain"/>
    <property type="match status" value="1"/>
</dbReference>
<protein>
    <submittedName>
        <fullName evidence="3">NADP-dependent oxidoreductase</fullName>
    </submittedName>
</protein>
<dbReference type="InterPro" id="IPR013149">
    <property type="entry name" value="ADH-like_C"/>
</dbReference>
<dbReference type="PANTHER" id="PTHR43205:SF7">
    <property type="entry name" value="PROSTAGLANDIN REDUCTASE 1"/>
    <property type="match status" value="1"/>
</dbReference>
<organism evidence="3 4">
    <name type="scientific">Halobacillus amylolyticus</name>
    <dbReference type="NCBI Taxonomy" id="2932259"/>
    <lineage>
        <taxon>Bacteria</taxon>
        <taxon>Bacillati</taxon>
        <taxon>Bacillota</taxon>
        <taxon>Bacilli</taxon>
        <taxon>Bacillales</taxon>
        <taxon>Bacillaceae</taxon>
        <taxon>Halobacillus</taxon>
    </lineage>
</organism>
<accession>A0ABY4H8L6</accession>
<keyword evidence="1" id="KW-0560">Oxidoreductase</keyword>
<keyword evidence="4" id="KW-1185">Reference proteome</keyword>
<dbReference type="Pfam" id="PF00107">
    <property type="entry name" value="ADH_zinc_N"/>
    <property type="match status" value="1"/>
</dbReference>
<dbReference type="InterPro" id="IPR041694">
    <property type="entry name" value="ADH_N_2"/>
</dbReference>
<name>A0ABY4H8L6_9BACI</name>
<dbReference type="PANTHER" id="PTHR43205">
    <property type="entry name" value="PROSTAGLANDIN REDUCTASE"/>
    <property type="match status" value="1"/>
</dbReference>
<dbReference type="InterPro" id="IPR045010">
    <property type="entry name" value="MDR_fam"/>
</dbReference>
<reference evidence="3" key="1">
    <citation type="submission" date="2022-04" db="EMBL/GenBank/DDBJ databases">
        <title>Halobacillus sp. isolated from saltern.</title>
        <authorList>
            <person name="Won M."/>
            <person name="Lee C.-M."/>
            <person name="Woen H.-Y."/>
            <person name="Kwon S.-W."/>
        </authorList>
    </citation>
    <scope>NUCLEOTIDE SEQUENCE</scope>
    <source>
        <strain evidence="3">SSHM10-5</strain>
    </source>
</reference>
<dbReference type="RefSeq" id="WP_245030619.1">
    <property type="nucleotide sequence ID" value="NZ_CP095075.1"/>
</dbReference>
<dbReference type="SUPFAM" id="SSF51735">
    <property type="entry name" value="NAD(P)-binding Rossmann-fold domains"/>
    <property type="match status" value="1"/>
</dbReference>
<dbReference type="InterPro" id="IPR036291">
    <property type="entry name" value="NAD(P)-bd_dom_sf"/>
</dbReference>
<dbReference type="InterPro" id="IPR011032">
    <property type="entry name" value="GroES-like_sf"/>
</dbReference>
<proteinExistence type="predicted"/>
<gene>
    <name evidence="3" type="ORF">MUO15_15765</name>
</gene>
<dbReference type="Gene3D" id="3.90.180.10">
    <property type="entry name" value="Medium-chain alcohol dehydrogenases, catalytic domain"/>
    <property type="match status" value="1"/>
</dbReference>
<evidence type="ECO:0000313" key="4">
    <source>
        <dbReference type="Proteomes" id="UP000830326"/>
    </source>
</evidence>
<evidence type="ECO:0000256" key="1">
    <source>
        <dbReference type="ARBA" id="ARBA00023002"/>
    </source>
</evidence>